<accession>A0A9W6XG56</accession>
<evidence type="ECO:0000313" key="2">
    <source>
        <dbReference type="EMBL" id="GMF37915.1"/>
    </source>
</evidence>
<evidence type="ECO:0000313" key="3">
    <source>
        <dbReference type="Proteomes" id="UP001165121"/>
    </source>
</evidence>
<proteinExistence type="predicted"/>
<name>A0A9W6XG56_9STRA</name>
<evidence type="ECO:0000256" key="1">
    <source>
        <dbReference type="SAM" id="MobiDB-lite"/>
    </source>
</evidence>
<comment type="caution">
    <text evidence="2">The sequence shown here is derived from an EMBL/GenBank/DDBJ whole genome shotgun (WGS) entry which is preliminary data.</text>
</comment>
<feature type="compositionally biased region" description="Polar residues" evidence="1">
    <location>
        <begin position="14"/>
        <end position="27"/>
    </location>
</feature>
<feature type="compositionally biased region" description="Basic and acidic residues" evidence="1">
    <location>
        <begin position="55"/>
        <end position="70"/>
    </location>
</feature>
<organism evidence="2 3">
    <name type="scientific">Phytophthora fragariaefolia</name>
    <dbReference type="NCBI Taxonomy" id="1490495"/>
    <lineage>
        <taxon>Eukaryota</taxon>
        <taxon>Sar</taxon>
        <taxon>Stramenopiles</taxon>
        <taxon>Oomycota</taxon>
        <taxon>Peronosporomycetes</taxon>
        <taxon>Peronosporales</taxon>
        <taxon>Peronosporaceae</taxon>
        <taxon>Phytophthora</taxon>
    </lineage>
</organism>
<keyword evidence="3" id="KW-1185">Reference proteome</keyword>
<protein>
    <submittedName>
        <fullName evidence="2">Unnamed protein product</fullName>
    </submittedName>
</protein>
<gene>
    <name evidence="2" type="ORF">Pfra01_001076500</name>
</gene>
<dbReference type="Proteomes" id="UP001165121">
    <property type="component" value="Unassembled WGS sequence"/>
</dbReference>
<feature type="region of interest" description="Disordered" evidence="1">
    <location>
        <begin position="1"/>
        <end position="77"/>
    </location>
</feature>
<dbReference type="EMBL" id="BSXT01001050">
    <property type="protein sequence ID" value="GMF37915.1"/>
    <property type="molecule type" value="Genomic_DNA"/>
</dbReference>
<reference evidence="2" key="1">
    <citation type="submission" date="2023-04" db="EMBL/GenBank/DDBJ databases">
        <title>Phytophthora fragariaefolia NBRC 109709.</title>
        <authorList>
            <person name="Ichikawa N."/>
            <person name="Sato H."/>
            <person name="Tonouchi N."/>
        </authorList>
    </citation>
    <scope>NUCLEOTIDE SEQUENCE</scope>
    <source>
        <strain evidence="2">NBRC 109709</strain>
    </source>
</reference>
<dbReference type="AlphaFoldDB" id="A0A9W6XG56"/>
<sequence length="77" mass="8410">MHSAIRFFAKRNRPTPTDLSDTTTGSVMANADSEDSVPDEVIAPIQVSNDNVSLVRDRHTQLQGSPERHQSPSANAH</sequence>